<dbReference type="Proteomes" id="UP000460207">
    <property type="component" value="Unassembled WGS sequence"/>
</dbReference>
<dbReference type="AlphaFoldDB" id="A0A7X2G153"/>
<evidence type="ECO:0000256" key="5">
    <source>
        <dbReference type="ARBA" id="ARBA00022475"/>
    </source>
</evidence>
<evidence type="ECO:0000256" key="1">
    <source>
        <dbReference type="ARBA" id="ARBA00004651"/>
    </source>
</evidence>
<evidence type="ECO:0000256" key="11">
    <source>
        <dbReference type="ARBA" id="ARBA00045736"/>
    </source>
</evidence>
<dbReference type="Pfam" id="PF02706">
    <property type="entry name" value="Wzz"/>
    <property type="match status" value="1"/>
</dbReference>
<evidence type="ECO:0000256" key="9">
    <source>
        <dbReference type="ARBA" id="ARBA00023136"/>
    </source>
</evidence>
<protein>
    <recommendedName>
        <fullName evidence="4">Capsular polysaccharide biosynthesis protein CpsC</fullName>
    </recommendedName>
</protein>
<evidence type="ECO:0000256" key="7">
    <source>
        <dbReference type="ARBA" id="ARBA00022903"/>
    </source>
</evidence>
<keyword evidence="10" id="KW-0270">Exopolysaccharide synthesis</keyword>
<comment type="pathway">
    <text evidence="2">Capsule biogenesis; capsule polysaccharide biosynthesis.</text>
</comment>
<sequence>MKNENFTLNKLIKIIWKNIIVIILFAFVGGFTFFAIAKHKTSVTYSAERDIMIKNNLSTRAAYQRLKTELEMIPTYRDMLTSRQVMLNARKELPKNLQKRTSVEDVSNAISTNNHPNSLIISIKATTDNENDSIAYVNSVAKAAKAELPKIQRGMSGVYLYPAATSKDIAVEVHSSVKKYTLIGVALGIIAGMVVAFTVTSIKEFN</sequence>
<keyword evidence="7" id="KW-0972">Capsule biogenesis/degradation</keyword>
<evidence type="ECO:0000256" key="12">
    <source>
        <dbReference type="SAM" id="Phobius"/>
    </source>
</evidence>
<evidence type="ECO:0000256" key="8">
    <source>
        <dbReference type="ARBA" id="ARBA00022989"/>
    </source>
</evidence>
<comment type="caution">
    <text evidence="14">The sequence shown here is derived from an EMBL/GenBank/DDBJ whole genome shotgun (WGS) entry which is preliminary data.</text>
</comment>
<evidence type="ECO:0000259" key="13">
    <source>
        <dbReference type="Pfam" id="PF02706"/>
    </source>
</evidence>
<dbReference type="EMBL" id="WJND01000011">
    <property type="protein sequence ID" value="MRG89866.1"/>
    <property type="molecule type" value="Genomic_DNA"/>
</dbReference>
<comment type="function">
    <text evidence="11">Required for CpsD phosphorylation. Involved in the regulation of capsular polysaccharide biosynthesis. May be part of a complex that directs the coordinated polymerization and export to the cell surface of the capsular polysaccharide.</text>
</comment>
<feature type="domain" description="Polysaccharide chain length determinant N-terminal" evidence="13">
    <location>
        <begin position="5"/>
        <end position="93"/>
    </location>
</feature>
<keyword evidence="8 12" id="KW-1133">Transmembrane helix</keyword>
<organism evidence="14 15">
    <name type="scientific">Limosilactobacillus reuteri</name>
    <name type="common">Lactobacillus reuteri</name>
    <dbReference type="NCBI Taxonomy" id="1598"/>
    <lineage>
        <taxon>Bacteria</taxon>
        <taxon>Bacillati</taxon>
        <taxon>Bacillota</taxon>
        <taxon>Bacilli</taxon>
        <taxon>Lactobacillales</taxon>
        <taxon>Lactobacillaceae</taxon>
        <taxon>Limosilactobacillus</taxon>
    </lineage>
</organism>
<evidence type="ECO:0000256" key="2">
    <source>
        <dbReference type="ARBA" id="ARBA00005132"/>
    </source>
</evidence>
<comment type="subcellular location">
    <subcellularLocation>
        <location evidence="1">Cell membrane</location>
        <topology evidence="1">Multi-pass membrane protein</topology>
    </subcellularLocation>
</comment>
<dbReference type="PANTHER" id="PTHR32309">
    <property type="entry name" value="TYROSINE-PROTEIN KINASE"/>
    <property type="match status" value="1"/>
</dbReference>
<evidence type="ECO:0000313" key="15">
    <source>
        <dbReference type="Proteomes" id="UP000460207"/>
    </source>
</evidence>
<feature type="transmembrane region" description="Helical" evidence="12">
    <location>
        <begin position="14"/>
        <end position="36"/>
    </location>
</feature>
<evidence type="ECO:0000256" key="4">
    <source>
        <dbReference type="ARBA" id="ARBA00020739"/>
    </source>
</evidence>
<keyword evidence="9 12" id="KW-0472">Membrane</keyword>
<feature type="transmembrane region" description="Helical" evidence="12">
    <location>
        <begin position="180"/>
        <end position="202"/>
    </location>
</feature>
<keyword evidence="6 12" id="KW-0812">Transmembrane</keyword>
<proteinExistence type="inferred from homology"/>
<dbReference type="InterPro" id="IPR003856">
    <property type="entry name" value="LPS_length_determ_N"/>
</dbReference>
<gene>
    <name evidence="14" type="ORF">GIX76_07705</name>
</gene>
<evidence type="ECO:0000256" key="3">
    <source>
        <dbReference type="ARBA" id="ARBA00006683"/>
    </source>
</evidence>
<dbReference type="InterPro" id="IPR050445">
    <property type="entry name" value="Bact_polysacc_biosynth/exp"/>
</dbReference>
<comment type="similarity">
    <text evidence="3">Belongs to the CpsC/CapA family.</text>
</comment>
<name>A0A7X2G153_LIMRT</name>
<dbReference type="GO" id="GO:0000271">
    <property type="term" value="P:polysaccharide biosynthetic process"/>
    <property type="evidence" value="ECO:0007669"/>
    <property type="project" value="UniProtKB-KW"/>
</dbReference>
<dbReference type="GO" id="GO:0005886">
    <property type="term" value="C:plasma membrane"/>
    <property type="evidence" value="ECO:0007669"/>
    <property type="project" value="UniProtKB-SubCell"/>
</dbReference>
<keyword evidence="5" id="KW-1003">Cell membrane</keyword>
<evidence type="ECO:0000256" key="10">
    <source>
        <dbReference type="ARBA" id="ARBA00023169"/>
    </source>
</evidence>
<accession>A0A7X2G153</accession>
<evidence type="ECO:0000313" key="14">
    <source>
        <dbReference type="EMBL" id="MRG89866.1"/>
    </source>
</evidence>
<dbReference type="PANTHER" id="PTHR32309:SF13">
    <property type="entry name" value="FERRIC ENTEROBACTIN TRANSPORT PROTEIN FEPE"/>
    <property type="match status" value="1"/>
</dbReference>
<dbReference type="RefSeq" id="WP_153704167.1">
    <property type="nucleotide sequence ID" value="NZ_WJND01000011.1"/>
</dbReference>
<dbReference type="GO" id="GO:0004713">
    <property type="term" value="F:protein tyrosine kinase activity"/>
    <property type="evidence" value="ECO:0007669"/>
    <property type="project" value="TreeGrafter"/>
</dbReference>
<reference evidence="14 15" key="1">
    <citation type="submission" date="2019-11" db="EMBL/GenBank/DDBJ databases">
        <title>Draft genome sequence of 12 host-associated Lactobacillus reuteri rodent strains.</title>
        <authorList>
            <person name="Zhang S."/>
            <person name="Ozcam M."/>
            <person name="Van Pijkeren J.P."/>
        </authorList>
    </citation>
    <scope>NUCLEOTIDE SEQUENCE [LARGE SCALE GENOMIC DNA]</scope>
    <source>
        <strain evidence="14 15">N4I</strain>
    </source>
</reference>
<evidence type="ECO:0000256" key="6">
    <source>
        <dbReference type="ARBA" id="ARBA00022692"/>
    </source>
</evidence>